<evidence type="ECO:0008006" key="3">
    <source>
        <dbReference type="Google" id="ProtNLM"/>
    </source>
</evidence>
<dbReference type="Proteomes" id="UP001204142">
    <property type="component" value="Unassembled WGS sequence"/>
</dbReference>
<comment type="caution">
    <text evidence="1">The sequence shown here is derived from an EMBL/GenBank/DDBJ whole genome shotgun (WGS) entry which is preliminary data.</text>
</comment>
<organism evidence="1 2">
    <name type="scientific">Limnobacter humi</name>
    <dbReference type="NCBI Taxonomy" id="1778671"/>
    <lineage>
        <taxon>Bacteria</taxon>
        <taxon>Pseudomonadati</taxon>
        <taxon>Pseudomonadota</taxon>
        <taxon>Betaproteobacteria</taxon>
        <taxon>Burkholderiales</taxon>
        <taxon>Burkholderiaceae</taxon>
        <taxon>Limnobacter</taxon>
    </lineage>
</organism>
<proteinExistence type="predicted"/>
<dbReference type="EMBL" id="JANIGO010000001">
    <property type="protein sequence ID" value="MCQ8895624.1"/>
    <property type="molecule type" value="Genomic_DNA"/>
</dbReference>
<dbReference type="RefSeq" id="WP_256763317.1">
    <property type="nucleotide sequence ID" value="NZ_JANIGO010000001.1"/>
</dbReference>
<keyword evidence="2" id="KW-1185">Reference proteome</keyword>
<gene>
    <name evidence="1" type="ORF">NQT62_04100</name>
</gene>
<evidence type="ECO:0000313" key="2">
    <source>
        <dbReference type="Proteomes" id="UP001204142"/>
    </source>
</evidence>
<accession>A0ABT1WDM4</accession>
<evidence type="ECO:0000313" key="1">
    <source>
        <dbReference type="EMBL" id="MCQ8895624.1"/>
    </source>
</evidence>
<protein>
    <recommendedName>
        <fullName evidence="3">Type II secretion system protein GspC N-terminal domain-containing protein</fullName>
    </recommendedName>
</protein>
<reference evidence="1 2" key="1">
    <citation type="submission" date="2022-07" db="EMBL/GenBank/DDBJ databases">
        <authorList>
            <person name="Xamxidin M."/>
            <person name="Wu M."/>
        </authorList>
    </citation>
    <scope>NUCLEOTIDE SEQUENCE [LARGE SCALE GENOMIC DNA]</scope>
    <source>
        <strain evidence="1 2">NBRC 111650</strain>
    </source>
</reference>
<name>A0ABT1WDM4_9BURK</name>
<sequence>MIQSKLRLTALFILLGGLLLLHLLAPKLTSNDRPHHEVASSMAVTPESINQKGSAIDPYAIYASRLKWEPSGEDVFVDEPLTAPPEPLQNLPVTNNPILPSIPKAEIQPVLPPLPYVAMARFKQGQQSVLYLRSGTQSIPVSEGDVLGQGDYRIEHISETMVSIRYLPMNHLYELSLSGLE</sequence>